<evidence type="ECO:0000256" key="1">
    <source>
        <dbReference type="SAM" id="SignalP"/>
    </source>
</evidence>
<name>A0ABS6V6R2_9SPHN</name>
<protein>
    <recommendedName>
        <fullName evidence="4">Lipoprotein</fullName>
    </recommendedName>
</protein>
<feature type="signal peptide" evidence="1">
    <location>
        <begin position="1"/>
        <end position="18"/>
    </location>
</feature>
<gene>
    <name evidence="2" type="ORF">KTQ36_08110</name>
</gene>
<reference evidence="2 3" key="1">
    <citation type="submission" date="2021-07" db="EMBL/GenBank/DDBJ databases">
        <title>The draft genome sequence of Sphingomicrobium sp. B8.</title>
        <authorList>
            <person name="Mu L."/>
        </authorList>
    </citation>
    <scope>NUCLEOTIDE SEQUENCE [LARGE SCALE GENOMIC DNA]</scope>
    <source>
        <strain evidence="2 3">B8</strain>
    </source>
</reference>
<evidence type="ECO:0008006" key="4">
    <source>
        <dbReference type="Google" id="ProtNLM"/>
    </source>
</evidence>
<feature type="chain" id="PRO_5047173382" description="Lipoprotein" evidence="1">
    <location>
        <begin position="19"/>
        <end position="245"/>
    </location>
</feature>
<dbReference type="PROSITE" id="PS51257">
    <property type="entry name" value="PROKAR_LIPOPROTEIN"/>
    <property type="match status" value="1"/>
</dbReference>
<keyword evidence="3" id="KW-1185">Reference proteome</keyword>
<dbReference type="RefSeq" id="WP_218633176.1">
    <property type="nucleotide sequence ID" value="NZ_JAHVAH010000001.1"/>
</dbReference>
<accession>A0ABS6V6R2</accession>
<evidence type="ECO:0000313" key="3">
    <source>
        <dbReference type="Proteomes" id="UP000698028"/>
    </source>
</evidence>
<organism evidence="2 3">
    <name type="scientific">Sphingomicrobium clamense</name>
    <dbReference type="NCBI Taxonomy" id="2851013"/>
    <lineage>
        <taxon>Bacteria</taxon>
        <taxon>Pseudomonadati</taxon>
        <taxon>Pseudomonadota</taxon>
        <taxon>Alphaproteobacteria</taxon>
        <taxon>Sphingomonadales</taxon>
        <taxon>Sphingomonadaceae</taxon>
        <taxon>Sphingomicrobium</taxon>
    </lineage>
</organism>
<proteinExistence type="predicted"/>
<dbReference type="Proteomes" id="UP000698028">
    <property type="component" value="Unassembled WGS sequence"/>
</dbReference>
<comment type="caution">
    <text evidence="2">The sequence shown here is derived from an EMBL/GenBank/DDBJ whole genome shotgun (WGS) entry which is preliminary data.</text>
</comment>
<dbReference type="EMBL" id="JAHVAH010000001">
    <property type="protein sequence ID" value="MBW0145255.1"/>
    <property type="molecule type" value="Genomic_DNA"/>
</dbReference>
<sequence length="245" mass="26701">MRRLCIALLLSVSLSACVQTRQYADLNFVPPSGDYDLIVMRPDVQVGSVKVGGTVEPRADWTETARGHLLAALKAQQAARGGDVTFLESRDGLEAQGVDEDTVASLERLHNAVGNSIALHKYYRLELPTKRRKGLDWTLGEEAVRFGQATGHDYALFLYASDTFASTERVLLNVIGTAGCFIGFCAPGVGGGQQQAYASLVDLRTGEVVWFNLLQSQQGDIRTPEGAAKMVERLLDRMKPGKAMR</sequence>
<keyword evidence="1" id="KW-0732">Signal</keyword>
<evidence type="ECO:0000313" key="2">
    <source>
        <dbReference type="EMBL" id="MBW0145255.1"/>
    </source>
</evidence>